<dbReference type="InterPro" id="IPR050631">
    <property type="entry name" value="PheA/TfdB_FAD_monoxygenase"/>
</dbReference>
<dbReference type="AlphaFoldDB" id="A0AAD6D373"/>
<dbReference type="InterPro" id="IPR002938">
    <property type="entry name" value="FAD-bd"/>
</dbReference>
<gene>
    <name evidence="5" type="ORF">N7494_002083</name>
</gene>
<reference evidence="5 6" key="1">
    <citation type="journal article" date="2023" name="IMA Fungus">
        <title>Comparative genomic study of the Penicillium genus elucidates a diverse pangenome and 15 lateral gene transfer events.</title>
        <authorList>
            <person name="Petersen C."/>
            <person name="Sorensen T."/>
            <person name="Nielsen M.R."/>
            <person name="Sondergaard T.E."/>
            <person name="Sorensen J.L."/>
            <person name="Fitzpatrick D.A."/>
            <person name="Frisvad J.C."/>
            <person name="Nielsen K.L."/>
        </authorList>
    </citation>
    <scope>NUCLEOTIDE SEQUENCE [LARGE SCALE GENOMIC DNA]</scope>
    <source>
        <strain evidence="5 6">IBT 35679</strain>
    </source>
</reference>
<protein>
    <recommendedName>
        <fullName evidence="4">FAD-binding domain-containing protein</fullName>
    </recommendedName>
</protein>
<evidence type="ECO:0000256" key="3">
    <source>
        <dbReference type="ARBA" id="ARBA00023002"/>
    </source>
</evidence>
<dbReference type="Pfam" id="PF01494">
    <property type="entry name" value="FAD_binding_3"/>
    <property type="match status" value="1"/>
</dbReference>
<dbReference type="PANTHER" id="PTHR43476:SF3">
    <property type="entry name" value="FAD-BINDING MONOOXYGENASE"/>
    <property type="match status" value="1"/>
</dbReference>
<dbReference type="SUPFAM" id="SSF51905">
    <property type="entry name" value="FAD/NAD(P)-binding domain"/>
    <property type="match status" value="1"/>
</dbReference>
<keyword evidence="6" id="KW-1185">Reference proteome</keyword>
<dbReference type="Gene3D" id="3.30.70.2450">
    <property type="match status" value="1"/>
</dbReference>
<dbReference type="Gene3D" id="3.50.50.60">
    <property type="entry name" value="FAD/NAD(P)-binding domain"/>
    <property type="match status" value="1"/>
</dbReference>
<feature type="domain" description="FAD-binding" evidence="4">
    <location>
        <begin position="6"/>
        <end position="344"/>
    </location>
</feature>
<keyword evidence="1" id="KW-0285">Flavoprotein</keyword>
<dbReference type="InterPro" id="IPR036188">
    <property type="entry name" value="FAD/NAD-bd_sf"/>
</dbReference>
<dbReference type="PRINTS" id="PR00420">
    <property type="entry name" value="RNGMNOXGNASE"/>
</dbReference>
<evidence type="ECO:0000313" key="6">
    <source>
        <dbReference type="Proteomes" id="UP001220324"/>
    </source>
</evidence>
<evidence type="ECO:0000259" key="4">
    <source>
        <dbReference type="Pfam" id="PF01494"/>
    </source>
</evidence>
<sequence length="417" mass="46998">MSDPFVIIVGGGPSGTLLALLLGKQGIPVQLLEAAEKFDDRPRATHYAPTAVKELQRAGVFEDMKAKGGFLPSGVCWRKLHGDILATINGPSEDEPHPLICLPLNQLHEVLEEHLKKYPSIDVRFNHRVVGLGQDDSNAWVEVESHEGKKSFKAQYVVGCDGASSIVRRSLFGDEDFPGFTWDEQIVATNTYYPFEKHGFTIDSSFIVHPEHWYMAAKITKDGLWRVTYGELPGLTYEELKERQPMKFKTMLPGYPDPEDYEMVSFSPYRVHQRMARKMRMGRVVLAADAAHLCNPFGGFGLTGGIVDVGGLHDCLFGIYNGLADEGILTLYDEVRRAKYNEIVNPISSENLRRLFAQDPNEAMQKDEFLMLVKKAETDVKTRNMLNEGAMALQHDFTQYYNPSTRKTNGERRDHVL</sequence>
<organism evidence="5 6">
    <name type="scientific">Penicillium frequentans</name>
    <dbReference type="NCBI Taxonomy" id="3151616"/>
    <lineage>
        <taxon>Eukaryota</taxon>
        <taxon>Fungi</taxon>
        <taxon>Dikarya</taxon>
        <taxon>Ascomycota</taxon>
        <taxon>Pezizomycotina</taxon>
        <taxon>Eurotiomycetes</taxon>
        <taxon>Eurotiomycetidae</taxon>
        <taxon>Eurotiales</taxon>
        <taxon>Aspergillaceae</taxon>
        <taxon>Penicillium</taxon>
    </lineage>
</organism>
<dbReference type="EMBL" id="JAQIZZ010000002">
    <property type="protein sequence ID" value="KAJ5552705.1"/>
    <property type="molecule type" value="Genomic_DNA"/>
</dbReference>
<comment type="caution">
    <text evidence="5">The sequence shown here is derived from an EMBL/GenBank/DDBJ whole genome shotgun (WGS) entry which is preliminary data.</text>
</comment>
<dbReference type="GO" id="GO:0071949">
    <property type="term" value="F:FAD binding"/>
    <property type="evidence" value="ECO:0007669"/>
    <property type="project" value="InterPro"/>
</dbReference>
<keyword evidence="2" id="KW-0274">FAD</keyword>
<name>A0AAD6D373_9EURO</name>
<keyword evidence="3" id="KW-0560">Oxidoreductase</keyword>
<evidence type="ECO:0000256" key="1">
    <source>
        <dbReference type="ARBA" id="ARBA00022630"/>
    </source>
</evidence>
<proteinExistence type="predicted"/>
<dbReference type="GO" id="GO:0019622">
    <property type="term" value="P:3-(3-hydroxy)phenylpropionate catabolic process"/>
    <property type="evidence" value="ECO:0007669"/>
    <property type="project" value="TreeGrafter"/>
</dbReference>
<dbReference type="GO" id="GO:0008688">
    <property type="term" value="F:3-(3-hydroxyphenyl)propionate hydroxylase activity"/>
    <property type="evidence" value="ECO:0007669"/>
    <property type="project" value="TreeGrafter"/>
</dbReference>
<dbReference type="PANTHER" id="PTHR43476">
    <property type="entry name" value="3-(3-HYDROXY-PHENYL)PROPIONATE/3-HYDROXYCINNAMIC ACID HYDROXYLASE"/>
    <property type="match status" value="1"/>
</dbReference>
<accession>A0AAD6D373</accession>
<dbReference type="Proteomes" id="UP001220324">
    <property type="component" value="Unassembled WGS sequence"/>
</dbReference>
<evidence type="ECO:0000256" key="2">
    <source>
        <dbReference type="ARBA" id="ARBA00022827"/>
    </source>
</evidence>
<evidence type="ECO:0000313" key="5">
    <source>
        <dbReference type="EMBL" id="KAJ5552705.1"/>
    </source>
</evidence>